<organism evidence="2 3">
    <name type="scientific">Phenylobacterium montanum</name>
    <dbReference type="NCBI Taxonomy" id="2823693"/>
    <lineage>
        <taxon>Bacteria</taxon>
        <taxon>Pseudomonadati</taxon>
        <taxon>Pseudomonadota</taxon>
        <taxon>Alphaproteobacteria</taxon>
        <taxon>Caulobacterales</taxon>
        <taxon>Caulobacteraceae</taxon>
        <taxon>Phenylobacterium</taxon>
    </lineage>
</organism>
<gene>
    <name evidence="2" type="ORF">KCG34_00640</name>
</gene>
<accession>A0A975G0W6</accession>
<evidence type="ECO:0000256" key="1">
    <source>
        <dbReference type="SAM" id="SignalP"/>
    </source>
</evidence>
<keyword evidence="3" id="KW-1185">Reference proteome</keyword>
<dbReference type="NCBIfam" id="NF047637">
    <property type="entry name" value="lipo_CC0125"/>
    <property type="match status" value="1"/>
</dbReference>
<proteinExistence type="predicted"/>
<name>A0A975G0W6_9CAUL</name>
<reference evidence="2" key="1">
    <citation type="submission" date="2021-04" db="EMBL/GenBank/DDBJ databases">
        <title>The complete genome sequence of Caulobacter sp. S6.</title>
        <authorList>
            <person name="Tang Y."/>
            <person name="Ouyang W."/>
            <person name="Liu Q."/>
            <person name="Huang B."/>
            <person name="Guo Z."/>
            <person name="Lei P."/>
        </authorList>
    </citation>
    <scope>NUCLEOTIDE SEQUENCE</scope>
    <source>
        <strain evidence="2">S6</strain>
    </source>
</reference>
<dbReference type="KEGG" id="caul:KCG34_00640"/>
<feature type="signal peptide" evidence="1">
    <location>
        <begin position="1"/>
        <end position="25"/>
    </location>
</feature>
<dbReference type="EMBL" id="CP073078">
    <property type="protein sequence ID" value="QUD88437.1"/>
    <property type="molecule type" value="Genomic_DNA"/>
</dbReference>
<evidence type="ECO:0008006" key="4">
    <source>
        <dbReference type="Google" id="ProtNLM"/>
    </source>
</evidence>
<dbReference type="RefSeq" id="WP_211938487.1">
    <property type="nucleotide sequence ID" value="NZ_CP073078.1"/>
</dbReference>
<feature type="chain" id="PRO_5037977130" description="Lipoprotein" evidence="1">
    <location>
        <begin position="26"/>
        <end position="161"/>
    </location>
</feature>
<evidence type="ECO:0000313" key="2">
    <source>
        <dbReference type="EMBL" id="QUD88437.1"/>
    </source>
</evidence>
<protein>
    <recommendedName>
        <fullName evidence="4">Lipoprotein</fullName>
    </recommendedName>
</protein>
<sequence>MRRLLLVVCATALLAACQTTPTVYAPASGPQSAGYSESPIENDRWRVTFRGQPGTDATRVYSLALQRAAELTLSKGYDWFRVTERSGGAVGGGGPVVSLGIGGASFGRHSAVGASGSTGFDLGGGPAYVATIEILMNKGPTPREPDAYDARQIRATAGQPS</sequence>
<keyword evidence="1" id="KW-0732">Signal</keyword>
<evidence type="ECO:0000313" key="3">
    <source>
        <dbReference type="Proteomes" id="UP000676409"/>
    </source>
</evidence>
<dbReference type="PROSITE" id="PS51257">
    <property type="entry name" value="PROKAR_LIPOPROTEIN"/>
    <property type="match status" value="1"/>
</dbReference>
<dbReference type="AlphaFoldDB" id="A0A975G0W6"/>
<dbReference type="Proteomes" id="UP000676409">
    <property type="component" value="Chromosome"/>
</dbReference>